<sequence length="274" mass="31332">MRHAEAPGQRQHGQRQHGAARQDGAHGCAHRRGRHVLHDQRERRRAGRSDGPHEAGQRAGDHHVARLRQQPPAKQAQRHCGQDRQREQHRQRPRRQPGDGQHRRRAADCPPHQGKARHRPDDGFALAQRAHQRQAATHRQQRPWHQFRKKDRAQRRAQHGKADPAHALQAGAGQNERAHPQVVRSGKAWRQQRQQGGGHGIGHGQGKNMAVGQVARISGFLGECIGIQSTYWHDHRQRMDEPMHHRKALDNAENPNKCAARRRIAPTRNPRKSR</sequence>
<organism evidence="2 3">
    <name type="scientific">Cupriavidus taiwanensis</name>
    <dbReference type="NCBI Taxonomy" id="164546"/>
    <lineage>
        <taxon>Bacteria</taxon>
        <taxon>Pseudomonadati</taxon>
        <taxon>Pseudomonadota</taxon>
        <taxon>Betaproteobacteria</taxon>
        <taxon>Burkholderiales</taxon>
        <taxon>Burkholderiaceae</taxon>
        <taxon>Cupriavidus</taxon>
    </lineage>
</organism>
<feature type="compositionally biased region" description="Low complexity" evidence="1">
    <location>
        <begin position="8"/>
        <end position="22"/>
    </location>
</feature>
<feature type="compositionally biased region" description="Basic residues" evidence="1">
    <location>
        <begin position="139"/>
        <end position="159"/>
    </location>
</feature>
<feature type="compositionally biased region" description="Basic and acidic residues" evidence="1">
    <location>
        <begin position="80"/>
        <end position="101"/>
    </location>
</feature>
<evidence type="ECO:0000313" key="3">
    <source>
        <dbReference type="Proteomes" id="UP000256952"/>
    </source>
</evidence>
<comment type="caution">
    <text evidence="2">The sequence shown here is derived from an EMBL/GenBank/DDBJ whole genome shotgun (WGS) entry which is preliminary data.</text>
</comment>
<accession>A0A976G4S4</accession>
<protein>
    <submittedName>
        <fullName evidence="2">Uncharacterized protein</fullName>
    </submittedName>
</protein>
<dbReference type="Proteomes" id="UP000256952">
    <property type="component" value="Chromosome CBM2613_b"/>
</dbReference>
<evidence type="ECO:0000313" key="2">
    <source>
        <dbReference type="EMBL" id="SOZ70379.1"/>
    </source>
</evidence>
<reference evidence="2 3" key="1">
    <citation type="submission" date="2018-01" db="EMBL/GenBank/DDBJ databases">
        <authorList>
            <person name="Clerissi C."/>
        </authorList>
    </citation>
    <scope>NUCLEOTIDE SEQUENCE [LARGE SCALE GENOMIC DNA]</scope>
    <source>
        <strain evidence="2">Cupriavidus taiwanensis STM 8556</strain>
    </source>
</reference>
<evidence type="ECO:0000256" key="1">
    <source>
        <dbReference type="SAM" id="MobiDB-lite"/>
    </source>
</evidence>
<feature type="compositionally biased region" description="Basic and acidic residues" evidence="1">
    <location>
        <begin position="36"/>
        <end position="64"/>
    </location>
</feature>
<feature type="region of interest" description="Disordered" evidence="1">
    <location>
        <begin position="243"/>
        <end position="274"/>
    </location>
</feature>
<name>A0A976G4S4_9BURK</name>
<feature type="compositionally biased region" description="Basic residues" evidence="1">
    <location>
        <begin position="259"/>
        <end position="274"/>
    </location>
</feature>
<feature type="compositionally biased region" description="Gly residues" evidence="1">
    <location>
        <begin position="195"/>
        <end position="205"/>
    </location>
</feature>
<dbReference type="EMBL" id="OFTH01000041">
    <property type="protein sequence ID" value="SOZ70379.1"/>
    <property type="molecule type" value="Genomic_DNA"/>
</dbReference>
<dbReference type="AlphaFoldDB" id="A0A976G4S4"/>
<feature type="compositionally biased region" description="Low complexity" evidence="1">
    <location>
        <begin position="127"/>
        <end position="138"/>
    </location>
</feature>
<gene>
    <name evidence="2" type="ORF">CBM2613_B160031</name>
</gene>
<proteinExistence type="predicted"/>
<feature type="region of interest" description="Disordered" evidence="1">
    <location>
        <begin position="1"/>
        <end position="207"/>
    </location>
</feature>